<dbReference type="InterPro" id="IPR019533">
    <property type="entry name" value="Peptidase_S26"/>
</dbReference>
<dbReference type="PRINTS" id="PR00727">
    <property type="entry name" value="LEADERPTASE"/>
</dbReference>
<keyword evidence="5 8" id="KW-0645">Protease</keyword>
<dbReference type="PROSITE" id="PS00501">
    <property type="entry name" value="SPASE_I_1"/>
    <property type="match status" value="1"/>
</dbReference>
<proteinExistence type="inferred from homology"/>
<reference evidence="11 12" key="1">
    <citation type="submission" date="2018-06" db="EMBL/GenBank/DDBJ databases">
        <authorList>
            <consortium name="Pathogen Informatics"/>
            <person name="Doyle S."/>
        </authorList>
    </citation>
    <scope>NUCLEOTIDE SEQUENCE [LARGE SCALE GENOMIC DNA]</scope>
    <source>
        <strain evidence="11 12">NCTC10717</strain>
    </source>
</reference>
<evidence type="ECO:0000256" key="5">
    <source>
        <dbReference type="ARBA" id="ARBA00022670"/>
    </source>
</evidence>
<feature type="domain" description="Peptidase S26" evidence="10">
    <location>
        <begin position="108"/>
        <end position="317"/>
    </location>
</feature>
<accession>A0A380MX13</accession>
<dbReference type="Proteomes" id="UP000254575">
    <property type="component" value="Unassembled WGS sequence"/>
</dbReference>
<dbReference type="Pfam" id="PF10502">
    <property type="entry name" value="Peptidase_S26"/>
    <property type="match status" value="1"/>
</dbReference>
<dbReference type="PROSITE" id="PS00760">
    <property type="entry name" value="SPASE_I_2"/>
    <property type="match status" value="1"/>
</dbReference>
<dbReference type="SUPFAM" id="SSF51306">
    <property type="entry name" value="LexA/Signal peptidase"/>
    <property type="match status" value="1"/>
</dbReference>
<keyword evidence="6 8" id="KW-0378">Hydrolase</keyword>
<dbReference type="OrthoDB" id="9815782at2"/>
<feature type="transmembrane region" description="Helical" evidence="8">
    <location>
        <begin position="7"/>
        <end position="25"/>
    </location>
</feature>
<evidence type="ECO:0000256" key="8">
    <source>
        <dbReference type="RuleBase" id="RU003993"/>
    </source>
</evidence>
<comment type="similarity">
    <text evidence="2 9">Belongs to the peptidase S26 family.</text>
</comment>
<dbReference type="GO" id="GO:0009003">
    <property type="term" value="F:signal peptidase activity"/>
    <property type="evidence" value="ECO:0007669"/>
    <property type="project" value="UniProtKB-EC"/>
</dbReference>
<organism evidence="11 12">
    <name type="scientific">Suttonella indologenes</name>
    <dbReference type="NCBI Taxonomy" id="13276"/>
    <lineage>
        <taxon>Bacteria</taxon>
        <taxon>Pseudomonadati</taxon>
        <taxon>Pseudomonadota</taxon>
        <taxon>Gammaproteobacteria</taxon>
        <taxon>Cardiobacteriales</taxon>
        <taxon>Cardiobacteriaceae</taxon>
        <taxon>Suttonella</taxon>
    </lineage>
</organism>
<gene>
    <name evidence="11" type="primary">lepB</name>
    <name evidence="11" type="ORF">NCTC10717_01375</name>
</gene>
<name>A0A380MX13_9GAMM</name>
<dbReference type="GO" id="GO:0016020">
    <property type="term" value="C:membrane"/>
    <property type="evidence" value="ECO:0007669"/>
    <property type="project" value="UniProtKB-SubCell"/>
</dbReference>
<evidence type="ECO:0000256" key="4">
    <source>
        <dbReference type="ARBA" id="ARBA00019232"/>
    </source>
</evidence>
<dbReference type="InterPro" id="IPR036286">
    <property type="entry name" value="LexA/Signal_pep-like_sf"/>
</dbReference>
<dbReference type="RefSeq" id="WP_115218564.1">
    <property type="nucleotide sequence ID" value="NZ_UHIA01000004.1"/>
</dbReference>
<dbReference type="Gene3D" id="2.10.109.10">
    <property type="entry name" value="Umud Fragment, subunit A"/>
    <property type="match status" value="1"/>
</dbReference>
<dbReference type="PANTHER" id="PTHR43390">
    <property type="entry name" value="SIGNAL PEPTIDASE I"/>
    <property type="match status" value="1"/>
</dbReference>
<keyword evidence="8" id="KW-0472">Membrane</keyword>
<evidence type="ECO:0000256" key="3">
    <source>
        <dbReference type="ARBA" id="ARBA00013208"/>
    </source>
</evidence>
<dbReference type="InterPro" id="IPR019756">
    <property type="entry name" value="Pept_S26A_signal_pept_1_Ser-AS"/>
</dbReference>
<comment type="catalytic activity">
    <reaction evidence="1 8">
        <text>Cleavage of hydrophobic, N-terminal signal or leader sequences from secreted and periplasmic proteins.</text>
        <dbReference type="EC" id="3.4.21.89"/>
    </reaction>
</comment>
<dbReference type="EMBL" id="UHIA01000004">
    <property type="protein sequence ID" value="SUO97099.1"/>
    <property type="molecule type" value="Genomic_DNA"/>
</dbReference>
<evidence type="ECO:0000256" key="6">
    <source>
        <dbReference type="ARBA" id="ARBA00022801"/>
    </source>
</evidence>
<sequence>MQKIMENFELLLTLAVLICFIFYLIDSKGYLKERRYLLKTFKGGAETDADRNRYAMRLTQAMQNGGISRKLRPAYDAAQAHINNRQPLSGQELHWATHPVYPKEKFIEFFSGMFWILFIIWLVRSFLWEPFQIPSASMEPTLQNGDFILTSKYSYGLRLPVTHHKILPIGDVKRGDVVVFRYPPNPKINYIKRIVAVGGDKIVFSNGQIAVNGELVPLADADISRFGHDNGQRYIVANETLNGKSHQIQFNQNPMFRMNAARQAHSSQPFMFQDSSEITVPEGHYFAMGDNRDDSVDSRFWGFVPEANIVGKALFIWLNSDCIMGKGHCNRIGKSIP</sequence>
<evidence type="ECO:0000259" key="10">
    <source>
        <dbReference type="Pfam" id="PF10502"/>
    </source>
</evidence>
<dbReference type="EC" id="3.4.21.89" evidence="3 8"/>
<evidence type="ECO:0000256" key="7">
    <source>
        <dbReference type="PIRSR" id="PIRSR600223-1"/>
    </source>
</evidence>
<feature type="active site" evidence="7">
    <location>
        <position position="192"/>
    </location>
</feature>
<evidence type="ECO:0000256" key="1">
    <source>
        <dbReference type="ARBA" id="ARBA00000677"/>
    </source>
</evidence>
<dbReference type="InterPro" id="IPR019757">
    <property type="entry name" value="Pept_S26A_signal_pept_1_Lys-AS"/>
</dbReference>
<keyword evidence="8" id="KW-1133">Transmembrane helix</keyword>
<dbReference type="NCBIfam" id="TIGR02227">
    <property type="entry name" value="sigpep_I_bact"/>
    <property type="match status" value="1"/>
</dbReference>
<dbReference type="PANTHER" id="PTHR43390:SF1">
    <property type="entry name" value="CHLOROPLAST PROCESSING PEPTIDASE"/>
    <property type="match status" value="1"/>
</dbReference>
<keyword evidence="12" id="KW-1185">Reference proteome</keyword>
<keyword evidence="8" id="KW-0812">Transmembrane</keyword>
<dbReference type="GO" id="GO:0004252">
    <property type="term" value="F:serine-type endopeptidase activity"/>
    <property type="evidence" value="ECO:0007669"/>
    <property type="project" value="InterPro"/>
</dbReference>
<evidence type="ECO:0000256" key="2">
    <source>
        <dbReference type="ARBA" id="ARBA00009370"/>
    </source>
</evidence>
<protein>
    <recommendedName>
        <fullName evidence="4 8">Signal peptidase I</fullName>
        <ecNumber evidence="3 8">3.4.21.89</ecNumber>
    </recommendedName>
</protein>
<evidence type="ECO:0000313" key="12">
    <source>
        <dbReference type="Proteomes" id="UP000254575"/>
    </source>
</evidence>
<dbReference type="InterPro" id="IPR000223">
    <property type="entry name" value="Pept_S26A_signal_pept_1"/>
</dbReference>
<feature type="transmembrane region" description="Helical" evidence="8">
    <location>
        <begin position="109"/>
        <end position="128"/>
    </location>
</feature>
<dbReference type="CDD" id="cd06530">
    <property type="entry name" value="S26_SPase_I"/>
    <property type="match status" value="1"/>
</dbReference>
<comment type="subcellular location">
    <subcellularLocation>
        <location evidence="9">Membrane</location>
        <topology evidence="9">Multi-pass membrane protein</topology>
    </subcellularLocation>
</comment>
<dbReference type="AlphaFoldDB" id="A0A380MX13"/>
<evidence type="ECO:0000256" key="9">
    <source>
        <dbReference type="RuleBase" id="RU362042"/>
    </source>
</evidence>
<feature type="active site" evidence="7">
    <location>
        <position position="137"/>
    </location>
</feature>
<dbReference type="GO" id="GO:0006465">
    <property type="term" value="P:signal peptide processing"/>
    <property type="evidence" value="ECO:0007669"/>
    <property type="project" value="InterPro"/>
</dbReference>
<evidence type="ECO:0000313" key="11">
    <source>
        <dbReference type="EMBL" id="SUO97099.1"/>
    </source>
</evidence>